<protein>
    <submittedName>
        <fullName evidence="2">Uncharacterized protein</fullName>
    </submittedName>
</protein>
<proteinExistence type="predicted"/>
<reference evidence="2" key="2">
    <citation type="submission" date="2020-05" db="UniProtKB">
        <authorList>
            <consortium name="EnsemblMetazoa"/>
        </authorList>
    </citation>
    <scope>IDENTIFICATION</scope>
    <source>
        <strain evidence="2">IAEA</strain>
    </source>
</reference>
<name>A0A1B0B102_9MUSC</name>
<dbReference type="Proteomes" id="UP000092460">
    <property type="component" value="Unassembled WGS sequence"/>
</dbReference>
<sequence>MLRKTYSPSVPIPFLIKSVQEKTVHNRYIVLIPLFNNIFIVVALIAATQEFFQLHTFPTSSNDFTQCTSTAGTAKNIPLDSSPQRFTQNDNFPPHQQFFNCAAPKSVLHQNCQVMRQVQKQYPPYPRHVGVYQIHPPPGVPFGPIAKKPTQQKLFTNSTLPSSNQTNSQKRNNRRTTSILKHYKSCPVSPVHEEVEWSAGNKNITITEPKRHSVYAEDARTIFDIINSDTEKMIKEIATKYGDLDDIGVNQSLRITRDSAHQQQHPYVAVAPKHSFSEFYVYQEFYRCQRKVSLSDILNETGNTMTEVKSLEEARFLEGQRHSSASFVLWSQNPLTAERSQESLLYIINIINTSRVGPQCKKISYMSIKLTMDRHITSDSFGKFDDTINVWSDVCFFIAL</sequence>
<dbReference type="EnsemblMetazoa" id="GPPI015236-RA">
    <property type="protein sequence ID" value="GPPI015236-PA"/>
    <property type="gene ID" value="GPPI015236"/>
</dbReference>
<keyword evidence="3" id="KW-1185">Reference proteome</keyword>
<feature type="transmembrane region" description="Helical" evidence="1">
    <location>
        <begin position="28"/>
        <end position="47"/>
    </location>
</feature>
<dbReference type="EMBL" id="JXJN01006910">
    <property type="status" value="NOT_ANNOTATED_CDS"/>
    <property type="molecule type" value="Genomic_DNA"/>
</dbReference>
<organism evidence="2 3">
    <name type="scientific">Glossina palpalis gambiensis</name>
    <dbReference type="NCBI Taxonomy" id="67801"/>
    <lineage>
        <taxon>Eukaryota</taxon>
        <taxon>Metazoa</taxon>
        <taxon>Ecdysozoa</taxon>
        <taxon>Arthropoda</taxon>
        <taxon>Hexapoda</taxon>
        <taxon>Insecta</taxon>
        <taxon>Pterygota</taxon>
        <taxon>Neoptera</taxon>
        <taxon>Endopterygota</taxon>
        <taxon>Diptera</taxon>
        <taxon>Brachycera</taxon>
        <taxon>Muscomorpha</taxon>
        <taxon>Hippoboscoidea</taxon>
        <taxon>Glossinidae</taxon>
        <taxon>Glossina</taxon>
    </lineage>
</organism>
<evidence type="ECO:0000256" key="1">
    <source>
        <dbReference type="SAM" id="Phobius"/>
    </source>
</evidence>
<dbReference type="VEuPathDB" id="VectorBase:GPPI015236"/>
<evidence type="ECO:0000313" key="3">
    <source>
        <dbReference type="Proteomes" id="UP000092460"/>
    </source>
</evidence>
<keyword evidence="1" id="KW-0472">Membrane</keyword>
<evidence type="ECO:0000313" key="2">
    <source>
        <dbReference type="EnsemblMetazoa" id="GPPI015236-PA"/>
    </source>
</evidence>
<accession>A0A1B0B102</accession>
<dbReference type="AlphaFoldDB" id="A0A1B0B102"/>
<keyword evidence="1" id="KW-1133">Transmembrane helix</keyword>
<dbReference type="EMBL" id="JXJN01006911">
    <property type="status" value="NOT_ANNOTATED_CDS"/>
    <property type="molecule type" value="Genomic_DNA"/>
</dbReference>
<keyword evidence="1" id="KW-0812">Transmembrane</keyword>
<reference evidence="3" key="1">
    <citation type="submission" date="2015-01" db="EMBL/GenBank/DDBJ databases">
        <authorList>
            <person name="Aksoy S."/>
            <person name="Warren W."/>
            <person name="Wilson R.K."/>
        </authorList>
    </citation>
    <scope>NUCLEOTIDE SEQUENCE [LARGE SCALE GENOMIC DNA]</scope>
    <source>
        <strain evidence="3">IAEA</strain>
    </source>
</reference>